<feature type="transmembrane region" description="Helical" evidence="7">
    <location>
        <begin position="188"/>
        <end position="209"/>
    </location>
</feature>
<comment type="subcellular location">
    <subcellularLocation>
        <location evidence="1">Cell membrane</location>
        <topology evidence="1">Multi-pass membrane protein</topology>
    </subcellularLocation>
</comment>
<feature type="transmembrane region" description="Helical" evidence="7">
    <location>
        <begin position="349"/>
        <end position="373"/>
    </location>
</feature>
<sequence length="468" mass="47208">MALVACAGQFLVVLDVSVVNVALPAMRTALGLSETGLQWVVNLYTITFAGLMLLGGRAVDLFGRKRMFLIGLGTFIAASLVGGLAQEPWHLLAARAAQGVGAAVLAPATLTILTTSFPPGPARTRAIATWTAVGAGGGAAGGIIGGALTEFLSWRWVLLINVPIGALALLAAVLWVSERRERGDGAPARLDAPGALLVTLGLVTLVYGVVQTESQGWGSPWSLVPLFGGLVLLGAFVLVEARTAAPLVPLRLLAARPVAAANAAMFVCGAAMMSMWYFMSLYMQNVLRFSPMEAGLGFLAQTVSIILGSKIAPRMMRAVDGKYVAMAGVAVSGAGFLWAGMGIPAGGGYAATVLGPGILMAFGSGLAATPLTASATAAAAPSDAGLVSGLINTARTVGGALGLAALSTAAAAYASARVDPDALAGGYALAFRIGGFALLAGAVFVLVALPRLRSVAEAREPGPRGGAE</sequence>
<dbReference type="PROSITE" id="PS00216">
    <property type="entry name" value="SUGAR_TRANSPORT_1"/>
    <property type="match status" value="1"/>
</dbReference>
<feature type="transmembrane region" description="Helical" evidence="7">
    <location>
        <begin position="154"/>
        <end position="176"/>
    </location>
</feature>
<dbReference type="CDD" id="cd17321">
    <property type="entry name" value="MFS_MMR_MDR_like"/>
    <property type="match status" value="1"/>
</dbReference>
<dbReference type="Gene3D" id="1.20.1720.10">
    <property type="entry name" value="Multidrug resistance protein D"/>
    <property type="match status" value="1"/>
</dbReference>
<feature type="transmembrane region" description="Helical" evidence="7">
    <location>
        <begin position="92"/>
        <end position="115"/>
    </location>
</feature>
<feature type="transmembrane region" description="Helical" evidence="7">
    <location>
        <begin position="127"/>
        <end position="148"/>
    </location>
</feature>
<dbReference type="InterPro" id="IPR036259">
    <property type="entry name" value="MFS_trans_sf"/>
</dbReference>
<dbReference type="PANTHER" id="PTHR42718:SF46">
    <property type="entry name" value="BLR6921 PROTEIN"/>
    <property type="match status" value="1"/>
</dbReference>
<dbReference type="Proteomes" id="UP001527866">
    <property type="component" value="Unassembled WGS sequence"/>
</dbReference>
<comment type="caution">
    <text evidence="9">The sequence shown here is derived from an EMBL/GenBank/DDBJ whole genome shotgun (WGS) entry which is preliminary data.</text>
</comment>
<keyword evidence="4 7" id="KW-0812">Transmembrane</keyword>
<feature type="transmembrane region" description="Helical" evidence="7">
    <location>
        <begin position="426"/>
        <end position="449"/>
    </location>
</feature>
<feature type="transmembrane region" description="Helical" evidence="7">
    <location>
        <begin position="394"/>
        <end position="414"/>
    </location>
</feature>
<evidence type="ECO:0000256" key="1">
    <source>
        <dbReference type="ARBA" id="ARBA00004651"/>
    </source>
</evidence>
<keyword evidence="3" id="KW-1003">Cell membrane</keyword>
<organism evidence="9 10">
    <name type="scientific">Nocardiopsis endophytica</name>
    <dbReference type="NCBI Taxonomy" id="3018445"/>
    <lineage>
        <taxon>Bacteria</taxon>
        <taxon>Bacillati</taxon>
        <taxon>Actinomycetota</taxon>
        <taxon>Actinomycetes</taxon>
        <taxon>Streptosporangiales</taxon>
        <taxon>Nocardiopsidaceae</taxon>
        <taxon>Nocardiopsis</taxon>
    </lineage>
</organism>
<dbReference type="SUPFAM" id="SSF103473">
    <property type="entry name" value="MFS general substrate transporter"/>
    <property type="match status" value="1"/>
</dbReference>
<keyword evidence="10" id="KW-1185">Reference proteome</keyword>
<feature type="transmembrane region" description="Helical" evidence="7">
    <location>
        <begin position="67"/>
        <end position="86"/>
    </location>
</feature>
<evidence type="ECO:0000313" key="9">
    <source>
        <dbReference type="EMBL" id="MDA2809031.1"/>
    </source>
</evidence>
<protein>
    <submittedName>
        <fullName evidence="9">MFS transporter</fullName>
    </submittedName>
</protein>
<proteinExistence type="predicted"/>
<reference evidence="9 10" key="1">
    <citation type="submission" date="2023-01" db="EMBL/GenBank/DDBJ databases">
        <title>Draft genome sequence of Nocardiopsis sp. RSe5-2 isolated from halophytes.</title>
        <authorList>
            <person name="Duangmal K."/>
            <person name="Chantavorakit T."/>
        </authorList>
    </citation>
    <scope>NUCLEOTIDE SEQUENCE [LARGE SCALE GENOMIC DNA]</scope>
    <source>
        <strain evidence="9 10">RSe5-2</strain>
    </source>
</reference>
<dbReference type="PROSITE" id="PS50850">
    <property type="entry name" value="MFS"/>
    <property type="match status" value="1"/>
</dbReference>
<keyword evidence="6 7" id="KW-0472">Membrane</keyword>
<feature type="transmembrane region" description="Helical" evidence="7">
    <location>
        <begin position="259"/>
        <end position="279"/>
    </location>
</feature>
<dbReference type="PANTHER" id="PTHR42718">
    <property type="entry name" value="MAJOR FACILITATOR SUPERFAMILY MULTIDRUG TRANSPORTER MFSC"/>
    <property type="match status" value="1"/>
</dbReference>
<dbReference type="EMBL" id="JAQFWQ010000001">
    <property type="protein sequence ID" value="MDA2809031.1"/>
    <property type="molecule type" value="Genomic_DNA"/>
</dbReference>
<feature type="domain" description="Major facilitator superfamily (MFS) profile" evidence="8">
    <location>
        <begin position="1"/>
        <end position="453"/>
    </location>
</feature>
<dbReference type="InterPro" id="IPR005829">
    <property type="entry name" value="Sugar_transporter_CS"/>
</dbReference>
<evidence type="ECO:0000256" key="4">
    <source>
        <dbReference type="ARBA" id="ARBA00022692"/>
    </source>
</evidence>
<evidence type="ECO:0000256" key="7">
    <source>
        <dbReference type="SAM" id="Phobius"/>
    </source>
</evidence>
<feature type="transmembrane region" description="Helical" evidence="7">
    <location>
        <begin position="324"/>
        <end position="343"/>
    </location>
</feature>
<evidence type="ECO:0000313" key="10">
    <source>
        <dbReference type="Proteomes" id="UP001527866"/>
    </source>
</evidence>
<evidence type="ECO:0000259" key="8">
    <source>
        <dbReference type="PROSITE" id="PS50850"/>
    </source>
</evidence>
<evidence type="ECO:0000256" key="2">
    <source>
        <dbReference type="ARBA" id="ARBA00022448"/>
    </source>
</evidence>
<dbReference type="Gene3D" id="1.20.1250.20">
    <property type="entry name" value="MFS general substrate transporter like domains"/>
    <property type="match status" value="1"/>
</dbReference>
<keyword evidence="2" id="KW-0813">Transport</keyword>
<gene>
    <name evidence="9" type="ORF">O4J56_00105</name>
</gene>
<evidence type="ECO:0000256" key="6">
    <source>
        <dbReference type="ARBA" id="ARBA00023136"/>
    </source>
</evidence>
<dbReference type="InterPro" id="IPR011701">
    <property type="entry name" value="MFS"/>
</dbReference>
<dbReference type="InterPro" id="IPR020846">
    <property type="entry name" value="MFS_dom"/>
</dbReference>
<feature type="transmembrane region" description="Helical" evidence="7">
    <location>
        <begin position="294"/>
        <end position="312"/>
    </location>
</feature>
<evidence type="ECO:0000256" key="3">
    <source>
        <dbReference type="ARBA" id="ARBA00022475"/>
    </source>
</evidence>
<accession>A0ABT4TX78</accession>
<dbReference type="Pfam" id="PF07690">
    <property type="entry name" value="MFS_1"/>
    <property type="match status" value="1"/>
</dbReference>
<dbReference type="RefSeq" id="WP_270682940.1">
    <property type="nucleotide sequence ID" value="NZ_JAQFWQ010000001.1"/>
</dbReference>
<feature type="transmembrane region" description="Helical" evidence="7">
    <location>
        <begin position="37"/>
        <end position="55"/>
    </location>
</feature>
<name>A0ABT4TX78_9ACTN</name>
<feature type="transmembrane region" description="Helical" evidence="7">
    <location>
        <begin position="221"/>
        <end position="239"/>
    </location>
</feature>
<evidence type="ECO:0000256" key="5">
    <source>
        <dbReference type="ARBA" id="ARBA00022989"/>
    </source>
</evidence>
<keyword evidence="5 7" id="KW-1133">Transmembrane helix</keyword>